<evidence type="ECO:0000313" key="1">
    <source>
        <dbReference type="EMBL" id="VAW10576.1"/>
    </source>
</evidence>
<protein>
    <submittedName>
        <fullName evidence="1">Acyl-CoA thioesterase</fullName>
    </submittedName>
</protein>
<dbReference type="InterPro" id="IPR029069">
    <property type="entry name" value="HotDog_dom_sf"/>
</dbReference>
<dbReference type="Pfam" id="PF13279">
    <property type="entry name" value="4HBT_2"/>
    <property type="match status" value="1"/>
</dbReference>
<dbReference type="EMBL" id="UOEM01000016">
    <property type="protein sequence ID" value="VAW10576.1"/>
    <property type="molecule type" value="Genomic_DNA"/>
</dbReference>
<dbReference type="CDD" id="cd00586">
    <property type="entry name" value="4HBT"/>
    <property type="match status" value="1"/>
</dbReference>
<name>A0A3B0TU38_9ZZZZ</name>
<gene>
    <name evidence="1" type="ORF">MNBD_ALPHA09-1523</name>
</gene>
<reference evidence="1" key="1">
    <citation type="submission" date="2018-06" db="EMBL/GenBank/DDBJ databases">
        <authorList>
            <person name="Zhirakovskaya E."/>
        </authorList>
    </citation>
    <scope>NUCLEOTIDE SEQUENCE</scope>
</reference>
<accession>A0A3B0TU38</accession>
<dbReference type="SUPFAM" id="SSF54637">
    <property type="entry name" value="Thioesterase/thiol ester dehydrase-isomerase"/>
    <property type="match status" value="1"/>
</dbReference>
<dbReference type="Gene3D" id="3.10.129.10">
    <property type="entry name" value="Hotdog Thioesterase"/>
    <property type="match status" value="1"/>
</dbReference>
<sequence length="158" mass="17621">MAAPFKSSVMSVLNDWIDYNGHLNMAYYNVLFDRCIDEVHDALGLGPGYRRNANASTFTAQAHIIYVRELHAGDKVHVTCHMLDADEKRIHSFLELHHAEKGFLSAVSEQLHLHVDLKAKRVAPFPPGIADNIDAMRNAHSSLARSLHIGRAISIGEK</sequence>
<organism evidence="1">
    <name type="scientific">hydrothermal vent metagenome</name>
    <dbReference type="NCBI Taxonomy" id="652676"/>
    <lineage>
        <taxon>unclassified sequences</taxon>
        <taxon>metagenomes</taxon>
        <taxon>ecological metagenomes</taxon>
    </lineage>
</organism>
<proteinExistence type="predicted"/>
<dbReference type="AlphaFoldDB" id="A0A3B0TU38"/>